<sequence>MKYLQLSSYLFPSNHLSVSSSSTRGDEDKEHRERYCRRNPNTALDHTSFDTKDCDMTTIANNKTKSKKKVTFKCYVISISPRHRPTEDEKRRMWYTKEEYDSFKFNAANNAGVRLFDYFPPEQKQSSTDGSTEQPTYPPHKFVMLGNFDQSENRSTLPTDATIAERMHASRPASHHVPIKCQNEYADTISHTGDEICKRGLGYHFSRYRKKNRVWTRVMVLTWQKTMRSMKVEDGRIQNQLRPSEQQELKLSQKCAVKLNEKSQRLLAVISSKCSRSSKQAALWRGKMDYEIAHPDNRKVSFDLGVDDCTKNEVDSNKRAANDCDGQASRKRQRCDRGNDANAYTYLAGVLAVPI</sequence>
<keyword evidence="2" id="KW-1185">Reference proteome</keyword>
<comment type="caution">
    <text evidence="1">The sequence shown here is derived from an EMBL/GenBank/DDBJ whole genome shotgun (WGS) entry which is preliminary data.</text>
</comment>
<name>A0ABD3QAD2_9STRA</name>
<accession>A0ABD3QAD2</accession>
<reference evidence="1 2" key="1">
    <citation type="submission" date="2024-10" db="EMBL/GenBank/DDBJ databases">
        <title>Updated reference genomes for cyclostephanoid diatoms.</title>
        <authorList>
            <person name="Roberts W.R."/>
            <person name="Alverson A.J."/>
        </authorList>
    </citation>
    <scope>NUCLEOTIDE SEQUENCE [LARGE SCALE GENOMIC DNA]</scope>
    <source>
        <strain evidence="1 2">AJA010-31</strain>
    </source>
</reference>
<evidence type="ECO:0000313" key="2">
    <source>
        <dbReference type="Proteomes" id="UP001530400"/>
    </source>
</evidence>
<dbReference type="EMBL" id="JALLPJ020000257">
    <property type="protein sequence ID" value="KAL3797333.1"/>
    <property type="molecule type" value="Genomic_DNA"/>
</dbReference>
<gene>
    <name evidence="1" type="ORF">ACHAWO_005492</name>
</gene>
<protein>
    <submittedName>
        <fullName evidence="1">Uncharacterized protein</fullName>
    </submittedName>
</protein>
<proteinExistence type="predicted"/>
<dbReference type="Proteomes" id="UP001530400">
    <property type="component" value="Unassembled WGS sequence"/>
</dbReference>
<organism evidence="1 2">
    <name type="scientific">Cyclotella atomus</name>
    <dbReference type="NCBI Taxonomy" id="382360"/>
    <lineage>
        <taxon>Eukaryota</taxon>
        <taxon>Sar</taxon>
        <taxon>Stramenopiles</taxon>
        <taxon>Ochrophyta</taxon>
        <taxon>Bacillariophyta</taxon>
        <taxon>Coscinodiscophyceae</taxon>
        <taxon>Thalassiosirophycidae</taxon>
        <taxon>Stephanodiscales</taxon>
        <taxon>Stephanodiscaceae</taxon>
        <taxon>Cyclotella</taxon>
    </lineage>
</organism>
<dbReference type="AlphaFoldDB" id="A0ABD3QAD2"/>
<evidence type="ECO:0000313" key="1">
    <source>
        <dbReference type="EMBL" id="KAL3797333.1"/>
    </source>
</evidence>